<gene>
    <name evidence="2" type="ORF">JAAARDRAFT_46558</name>
</gene>
<keyword evidence="3" id="KW-1185">Reference proteome</keyword>
<dbReference type="HOGENOM" id="CLU_1886071_0_0_1"/>
<dbReference type="InParanoid" id="A0A067PYG3"/>
<reference evidence="3" key="1">
    <citation type="journal article" date="2014" name="Proc. Natl. Acad. Sci. U.S.A.">
        <title>Extensive sampling of basidiomycete genomes demonstrates inadequacy of the white-rot/brown-rot paradigm for wood decay fungi.</title>
        <authorList>
            <person name="Riley R."/>
            <person name="Salamov A.A."/>
            <person name="Brown D.W."/>
            <person name="Nagy L.G."/>
            <person name="Floudas D."/>
            <person name="Held B.W."/>
            <person name="Levasseur A."/>
            <person name="Lombard V."/>
            <person name="Morin E."/>
            <person name="Otillar R."/>
            <person name="Lindquist E.A."/>
            <person name="Sun H."/>
            <person name="LaButti K.M."/>
            <person name="Schmutz J."/>
            <person name="Jabbour D."/>
            <person name="Luo H."/>
            <person name="Baker S.E."/>
            <person name="Pisabarro A.G."/>
            <person name="Walton J.D."/>
            <person name="Blanchette R.A."/>
            <person name="Henrissat B."/>
            <person name="Martin F."/>
            <person name="Cullen D."/>
            <person name="Hibbett D.S."/>
            <person name="Grigoriev I.V."/>
        </authorList>
    </citation>
    <scope>NUCLEOTIDE SEQUENCE [LARGE SCALE GENOMIC DNA]</scope>
    <source>
        <strain evidence="3">MUCL 33604</strain>
    </source>
</reference>
<dbReference type="EMBL" id="KL197716">
    <property type="protein sequence ID" value="KDQ58905.1"/>
    <property type="molecule type" value="Genomic_DNA"/>
</dbReference>
<name>A0A067PYG3_9AGAM</name>
<dbReference type="AlphaFoldDB" id="A0A067PYG3"/>
<evidence type="ECO:0000256" key="1">
    <source>
        <dbReference type="SAM" id="MobiDB-lite"/>
    </source>
</evidence>
<organism evidence="2 3">
    <name type="scientific">Jaapia argillacea MUCL 33604</name>
    <dbReference type="NCBI Taxonomy" id="933084"/>
    <lineage>
        <taxon>Eukaryota</taxon>
        <taxon>Fungi</taxon>
        <taxon>Dikarya</taxon>
        <taxon>Basidiomycota</taxon>
        <taxon>Agaricomycotina</taxon>
        <taxon>Agaricomycetes</taxon>
        <taxon>Agaricomycetidae</taxon>
        <taxon>Jaapiales</taxon>
        <taxon>Jaapiaceae</taxon>
        <taxon>Jaapia</taxon>
    </lineage>
</organism>
<dbReference type="Proteomes" id="UP000027265">
    <property type="component" value="Unassembled WGS sequence"/>
</dbReference>
<protein>
    <submittedName>
        <fullName evidence="2">Uncharacterized protein</fullName>
    </submittedName>
</protein>
<evidence type="ECO:0000313" key="2">
    <source>
        <dbReference type="EMBL" id="KDQ58905.1"/>
    </source>
</evidence>
<sequence>MTSEPIVTTKKGDVCAYGYVCLHLWTGGRIKVKKVMFRPGHRRPKARPTERCGGSLMPDELWNLIMLGWSSRWEKGNQPTMREIAEEMELMVAKEMGALHPDKKDQDTQECLRSLMRRDHLDDSESLPVQSFSSS</sequence>
<accession>A0A067PYG3</accession>
<evidence type="ECO:0000313" key="3">
    <source>
        <dbReference type="Proteomes" id="UP000027265"/>
    </source>
</evidence>
<proteinExistence type="predicted"/>
<feature type="region of interest" description="Disordered" evidence="1">
    <location>
        <begin position="96"/>
        <end position="115"/>
    </location>
</feature>